<dbReference type="AlphaFoldDB" id="A0A6A6ACU5"/>
<evidence type="ECO:0000313" key="2">
    <source>
        <dbReference type="EMBL" id="KAF2128804.1"/>
    </source>
</evidence>
<dbReference type="PANTHER" id="PTHR33594">
    <property type="entry name" value="SUPERFAMILY HYDROLASE, PUTATIVE (AFU_ORTHOLOGUE AFUA_1G03035)-RELATED"/>
    <property type="match status" value="1"/>
</dbReference>
<sequence>MLDDGNPDEANEITETNESKRAAQRDDLDVPPDLRWTRNIVQDPDRLDGLGAIGVSRLFVYGGVDEIRRNDTIRTALPLIDERFRQYVPLMKTKTGRDLAEERWAWMEKKFLPKLMGQVDIEDVYGEVEASH</sequence>
<dbReference type="SUPFAM" id="SSF109604">
    <property type="entry name" value="HD-domain/PDEase-like"/>
    <property type="match status" value="1"/>
</dbReference>
<gene>
    <name evidence="2" type="ORF">P153DRAFT_386007</name>
</gene>
<feature type="compositionally biased region" description="Basic and acidic residues" evidence="1">
    <location>
        <begin position="17"/>
        <end position="28"/>
    </location>
</feature>
<dbReference type="Gene3D" id="1.10.3210.50">
    <property type="match status" value="1"/>
</dbReference>
<dbReference type="GeneID" id="54410914"/>
<dbReference type="RefSeq" id="XP_033523193.1">
    <property type="nucleotide sequence ID" value="XM_033670482.1"/>
</dbReference>
<proteinExistence type="predicted"/>
<organism evidence="2 3">
    <name type="scientific">Dothidotthia symphoricarpi CBS 119687</name>
    <dbReference type="NCBI Taxonomy" id="1392245"/>
    <lineage>
        <taxon>Eukaryota</taxon>
        <taxon>Fungi</taxon>
        <taxon>Dikarya</taxon>
        <taxon>Ascomycota</taxon>
        <taxon>Pezizomycotina</taxon>
        <taxon>Dothideomycetes</taxon>
        <taxon>Pleosporomycetidae</taxon>
        <taxon>Pleosporales</taxon>
        <taxon>Dothidotthiaceae</taxon>
        <taxon>Dothidotthia</taxon>
    </lineage>
</organism>
<name>A0A6A6ACU5_9PLEO</name>
<accession>A0A6A6ACU5</accession>
<evidence type="ECO:0000256" key="1">
    <source>
        <dbReference type="SAM" id="MobiDB-lite"/>
    </source>
</evidence>
<reference evidence="2" key="1">
    <citation type="journal article" date="2020" name="Stud. Mycol.">
        <title>101 Dothideomycetes genomes: a test case for predicting lifestyles and emergence of pathogens.</title>
        <authorList>
            <person name="Haridas S."/>
            <person name="Albert R."/>
            <person name="Binder M."/>
            <person name="Bloem J."/>
            <person name="Labutti K."/>
            <person name="Salamov A."/>
            <person name="Andreopoulos B."/>
            <person name="Baker S."/>
            <person name="Barry K."/>
            <person name="Bills G."/>
            <person name="Bluhm B."/>
            <person name="Cannon C."/>
            <person name="Castanera R."/>
            <person name="Culley D."/>
            <person name="Daum C."/>
            <person name="Ezra D."/>
            <person name="Gonzalez J."/>
            <person name="Henrissat B."/>
            <person name="Kuo A."/>
            <person name="Liang C."/>
            <person name="Lipzen A."/>
            <person name="Lutzoni F."/>
            <person name="Magnuson J."/>
            <person name="Mondo S."/>
            <person name="Nolan M."/>
            <person name="Ohm R."/>
            <person name="Pangilinan J."/>
            <person name="Park H.-J."/>
            <person name="Ramirez L."/>
            <person name="Alfaro M."/>
            <person name="Sun H."/>
            <person name="Tritt A."/>
            <person name="Yoshinaga Y."/>
            <person name="Zwiers L.-H."/>
            <person name="Turgeon B."/>
            <person name="Goodwin S."/>
            <person name="Spatafora J."/>
            <person name="Crous P."/>
            <person name="Grigoriev I."/>
        </authorList>
    </citation>
    <scope>NUCLEOTIDE SEQUENCE</scope>
    <source>
        <strain evidence="2">CBS 119687</strain>
    </source>
</reference>
<dbReference type="Proteomes" id="UP000799771">
    <property type="component" value="Unassembled WGS sequence"/>
</dbReference>
<keyword evidence="3" id="KW-1185">Reference proteome</keyword>
<feature type="compositionally biased region" description="Acidic residues" evidence="1">
    <location>
        <begin position="1"/>
        <end position="12"/>
    </location>
</feature>
<protein>
    <submittedName>
        <fullName evidence="2">Uncharacterized protein</fullName>
    </submittedName>
</protein>
<evidence type="ECO:0000313" key="3">
    <source>
        <dbReference type="Proteomes" id="UP000799771"/>
    </source>
</evidence>
<feature type="region of interest" description="Disordered" evidence="1">
    <location>
        <begin position="1"/>
        <end position="30"/>
    </location>
</feature>
<dbReference type="EMBL" id="ML977507">
    <property type="protein sequence ID" value="KAF2128804.1"/>
    <property type="molecule type" value="Genomic_DNA"/>
</dbReference>
<dbReference type="PANTHER" id="PTHR33594:SF1">
    <property type="entry name" value="HD_PDEASE DOMAIN-CONTAINING PROTEIN"/>
    <property type="match status" value="1"/>
</dbReference>
<dbReference type="OrthoDB" id="16547at2759"/>